<dbReference type="GO" id="GO:0005886">
    <property type="term" value="C:plasma membrane"/>
    <property type="evidence" value="ECO:0007669"/>
    <property type="project" value="UniProtKB-SubCell"/>
</dbReference>
<feature type="transmembrane region" description="Helical" evidence="7">
    <location>
        <begin position="21"/>
        <end position="45"/>
    </location>
</feature>
<evidence type="ECO:0000313" key="8">
    <source>
        <dbReference type="EMBL" id="PTX60729.1"/>
    </source>
</evidence>
<comment type="similarity">
    <text evidence="2">Belongs to the cytochrome c oxidase bacterial subunit 4 family.</text>
</comment>
<evidence type="ECO:0000256" key="3">
    <source>
        <dbReference type="ARBA" id="ARBA00022475"/>
    </source>
</evidence>
<dbReference type="AlphaFoldDB" id="A0A2T6BXC2"/>
<dbReference type="GO" id="GO:0009319">
    <property type="term" value="C:cytochrome o ubiquinol oxidase complex"/>
    <property type="evidence" value="ECO:0007669"/>
    <property type="project" value="TreeGrafter"/>
</dbReference>
<dbReference type="GO" id="GO:0015078">
    <property type="term" value="F:proton transmembrane transporter activity"/>
    <property type="evidence" value="ECO:0007669"/>
    <property type="project" value="TreeGrafter"/>
</dbReference>
<keyword evidence="3" id="KW-1003">Cell membrane</keyword>
<gene>
    <name evidence="8" type="ORF">C8P63_10838</name>
</gene>
<dbReference type="EMBL" id="QBKR01000008">
    <property type="protein sequence ID" value="PTX60729.1"/>
    <property type="molecule type" value="Genomic_DNA"/>
</dbReference>
<comment type="subcellular location">
    <subcellularLocation>
        <location evidence="1">Cell membrane</location>
        <topology evidence="1">Multi-pass membrane protein</topology>
    </subcellularLocation>
</comment>
<sequence length="103" mass="11497">MEAKVQQNQTQIKKQSSESSLKHLISFGWMILLTAVAFAAVALNIVPQNLVIPLILALAVVQVFLQLFTFMHLDFKKHRLTVMFMFTGIGIGVICAVALWILV</sequence>
<keyword evidence="5 7" id="KW-1133">Transmembrane helix</keyword>
<dbReference type="Pfam" id="PF03626">
    <property type="entry name" value="COX4_pro"/>
    <property type="match status" value="1"/>
</dbReference>
<dbReference type="Proteomes" id="UP000244240">
    <property type="component" value="Unassembled WGS sequence"/>
</dbReference>
<evidence type="ECO:0000256" key="6">
    <source>
        <dbReference type="ARBA" id="ARBA00023136"/>
    </source>
</evidence>
<dbReference type="OrthoDB" id="2989516at2"/>
<keyword evidence="6 7" id="KW-0472">Membrane</keyword>
<evidence type="ECO:0000256" key="1">
    <source>
        <dbReference type="ARBA" id="ARBA00004651"/>
    </source>
</evidence>
<dbReference type="PANTHER" id="PTHR36835:SF1">
    <property type="entry name" value="CYTOCHROME BO(3) UBIQUINOL OXIDASE SUBUNIT 4"/>
    <property type="match status" value="1"/>
</dbReference>
<evidence type="ECO:0000256" key="4">
    <source>
        <dbReference type="ARBA" id="ARBA00022692"/>
    </source>
</evidence>
<dbReference type="InterPro" id="IPR005171">
    <property type="entry name" value="Cyt_c_oxidase_su4_prok"/>
</dbReference>
<evidence type="ECO:0000256" key="2">
    <source>
        <dbReference type="ARBA" id="ARBA00008079"/>
    </source>
</evidence>
<dbReference type="GO" id="GO:0009486">
    <property type="term" value="F:cytochrome bo3 ubiquinol oxidase activity"/>
    <property type="evidence" value="ECO:0007669"/>
    <property type="project" value="TreeGrafter"/>
</dbReference>
<evidence type="ECO:0000313" key="9">
    <source>
        <dbReference type="Proteomes" id="UP000244240"/>
    </source>
</evidence>
<reference evidence="8 9" key="1">
    <citation type="submission" date="2018-04" db="EMBL/GenBank/DDBJ databases">
        <title>Genomic Encyclopedia of Archaeal and Bacterial Type Strains, Phase II (KMG-II): from individual species to whole genera.</title>
        <authorList>
            <person name="Goeker M."/>
        </authorList>
    </citation>
    <scope>NUCLEOTIDE SEQUENCE [LARGE SCALE GENOMIC DNA]</scope>
    <source>
        <strain evidence="8 9">DSM 45787</strain>
    </source>
</reference>
<comment type="caution">
    <text evidence="8">The sequence shown here is derived from an EMBL/GenBank/DDBJ whole genome shotgun (WGS) entry which is preliminary data.</text>
</comment>
<keyword evidence="4 7" id="KW-0812">Transmembrane</keyword>
<feature type="transmembrane region" description="Helical" evidence="7">
    <location>
        <begin position="82"/>
        <end position="102"/>
    </location>
</feature>
<protein>
    <submittedName>
        <fullName evidence="8">Cytochrome c oxidase subunit 4</fullName>
    </submittedName>
</protein>
<feature type="transmembrane region" description="Helical" evidence="7">
    <location>
        <begin position="51"/>
        <end position="70"/>
    </location>
</feature>
<name>A0A2T6BXC2_9BACL</name>
<accession>A0A2T6BXC2</accession>
<dbReference type="GO" id="GO:0015990">
    <property type="term" value="P:electron transport coupled proton transport"/>
    <property type="evidence" value="ECO:0007669"/>
    <property type="project" value="TreeGrafter"/>
</dbReference>
<evidence type="ECO:0000256" key="5">
    <source>
        <dbReference type="ARBA" id="ARBA00022989"/>
    </source>
</evidence>
<dbReference type="InterPro" id="IPR050968">
    <property type="entry name" value="Cytochrome_c_oxidase_bac_sub4"/>
</dbReference>
<dbReference type="GO" id="GO:0019646">
    <property type="term" value="P:aerobic electron transport chain"/>
    <property type="evidence" value="ECO:0007669"/>
    <property type="project" value="TreeGrafter"/>
</dbReference>
<keyword evidence="9" id="KW-1185">Reference proteome</keyword>
<organism evidence="8 9">
    <name type="scientific">Melghirimyces profundicolus</name>
    <dbReference type="NCBI Taxonomy" id="1242148"/>
    <lineage>
        <taxon>Bacteria</taxon>
        <taxon>Bacillati</taxon>
        <taxon>Bacillota</taxon>
        <taxon>Bacilli</taxon>
        <taxon>Bacillales</taxon>
        <taxon>Thermoactinomycetaceae</taxon>
        <taxon>Melghirimyces</taxon>
    </lineage>
</organism>
<dbReference type="RefSeq" id="WP_108022680.1">
    <property type="nucleotide sequence ID" value="NZ_QBKR01000008.1"/>
</dbReference>
<evidence type="ECO:0000256" key="7">
    <source>
        <dbReference type="SAM" id="Phobius"/>
    </source>
</evidence>
<dbReference type="PANTHER" id="PTHR36835">
    <property type="entry name" value="CYTOCHROME BO(3) UBIQUINOL OXIDASE SUBUNIT 4"/>
    <property type="match status" value="1"/>
</dbReference>
<proteinExistence type="inferred from homology"/>